<dbReference type="Gene3D" id="3.40.10.10">
    <property type="entry name" value="DNA Methylphosphotriester Repair Domain"/>
    <property type="match status" value="1"/>
</dbReference>
<dbReference type="Gene3D" id="1.10.1670.10">
    <property type="entry name" value="Helix-hairpin-Helix base-excision DNA repair enzymes (C-terminal)"/>
    <property type="match status" value="1"/>
</dbReference>
<dbReference type="EMBL" id="BAAARA010000001">
    <property type="protein sequence ID" value="GAA2332092.1"/>
    <property type="molecule type" value="Genomic_DNA"/>
</dbReference>
<reference evidence="16" key="1">
    <citation type="journal article" date="2019" name="Int. J. Syst. Evol. Microbiol.">
        <title>The Global Catalogue of Microorganisms (GCM) 10K type strain sequencing project: providing services to taxonomists for standard genome sequencing and annotation.</title>
        <authorList>
            <consortium name="The Broad Institute Genomics Platform"/>
            <consortium name="The Broad Institute Genome Sequencing Center for Infectious Disease"/>
            <person name="Wu L."/>
            <person name="Ma J."/>
        </authorList>
    </citation>
    <scope>NUCLEOTIDE SEQUENCE [LARGE SCALE GENOMIC DNA]</scope>
    <source>
        <strain evidence="16">JCM 16221</strain>
    </source>
</reference>
<evidence type="ECO:0000256" key="1">
    <source>
        <dbReference type="ARBA" id="ARBA00000086"/>
    </source>
</evidence>
<keyword evidence="6" id="KW-0479">Metal-binding</keyword>
<dbReference type="SMART" id="SM00342">
    <property type="entry name" value="HTH_ARAC"/>
    <property type="match status" value="1"/>
</dbReference>
<keyword evidence="7" id="KW-0227">DNA damage</keyword>
<dbReference type="SMART" id="SM01009">
    <property type="entry name" value="AlkA_N"/>
    <property type="match status" value="1"/>
</dbReference>
<evidence type="ECO:0000256" key="10">
    <source>
        <dbReference type="ARBA" id="ARBA00023125"/>
    </source>
</evidence>
<keyword evidence="4" id="KW-0489">Methyltransferase</keyword>
<dbReference type="InterPro" id="IPR011257">
    <property type="entry name" value="DNA_glycosylase"/>
</dbReference>
<dbReference type="Proteomes" id="UP001501218">
    <property type="component" value="Unassembled WGS sequence"/>
</dbReference>
<evidence type="ECO:0000256" key="9">
    <source>
        <dbReference type="ARBA" id="ARBA00023015"/>
    </source>
</evidence>
<dbReference type="PANTHER" id="PTHR43003:SF13">
    <property type="entry name" value="DNA-3-METHYLADENINE GLYCOSYLASE 2"/>
    <property type="match status" value="1"/>
</dbReference>
<keyword evidence="12" id="KW-0804">Transcription</keyword>
<dbReference type="SUPFAM" id="SSF55945">
    <property type="entry name" value="TATA-box binding protein-like"/>
    <property type="match status" value="1"/>
</dbReference>
<keyword evidence="16" id="KW-1185">Reference proteome</keyword>
<evidence type="ECO:0000256" key="7">
    <source>
        <dbReference type="ARBA" id="ARBA00022763"/>
    </source>
</evidence>
<dbReference type="Gene3D" id="1.10.10.60">
    <property type="entry name" value="Homeodomain-like"/>
    <property type="match status" value="1"/>
</dbReference>
<keyword evidence="9" id="KW-0805">Transcription regulation</keyword>
<keyword evidence="13" id="KW-0234">DNA repair</keyword>
<dbReference type="PROSITE" id="PS01124">
    <property type="entry name" value="HTH_ARAC_FAMILY_2"/>
    <property type="match status" value="1"/>
</dbReference>
<dbReference type="InterPro" id="IPR010316">
    <property type="entry name" value="AlkA_N"/>
</dbReference>
<dbReference type="InterPro" id="IPR023170">
    <property type="entry name" value="HhH_base_excis_C"/>
</dbReference>
<dbReference type="InterPro" id="IPR018060">
    <property type="entry name" value="HTH_AraC"/>
</dbReference>
<evidence type="ECO:0000256" key="4">
    <source>
        <dbReference type="ARBA" id="ARBA00022603"/>
    </source>
</evidence>
<organism evidence="15 16">
    <name type="scientific">Saccharopolyspora halophila</name>
    <dbReference type="NCBI Taxonomy" id="405551"/>
    <lineage>
        <taxon>Bacteria</taxon>
        <taxon>Bacillati</taxon>
        <taxon>Actinomycetota</taxon>
        <taxon>Actinomycetes</taxon>
        <taxon>Pseudonocardiales</taxon>
        <taxon>Pseudonocardiaceae</taxon>
        <taxon>Saccharopolyspora</taxon>
    </lineage>
</organism>
<proteinExistence type="predicted"/>
<dbReference type="SUPFAM" id="SSF57884">
    <property type="entry name" value="Ada DNA repair protein, N-terminal domain (N-Ada 10)"/>
    <property type="match status" value="1"/>
</dbReference>
<gene>
    <name evidence="15" type="ORF">GCM10009854_04100</name>
</gene>
<dbReference type="InterPro" id="IPR004026">
    <property type="entry name" value="Ada_DNA_repair_Zn-bd"/>
</dbReference>
<dbReference type="SUPFAM" id="SSF48150">
    <property type="entry name" value="DNA-glycosylase"/>
    <property type="match status" value="1"/>
</dbReference>
<dbReference type="Gene3D" id="3.30.310.20">
    <property type="entry name" value="DNA-3-methyladenine glycosylase AlkA, N-terminal domain"/>
    <property type="match status" value="1"/>
</dbReference>
<dbReference type="Gene3D" id="1.10.340.30">
    <property type="entry name" value="Hypothetical protein, domain 2"/>
    <property type="match status" value="1"/>
</dbReference>
<comment type="caution">
    <text evidence="15">The sequence shown here is derived from an EMBL/GenBank/DDBJ whole genome shotgun (WGS) entry which is preliminary data.</text>
</comment>
<keyword evidence="10" id="KW-0238">DNA-binding</keyword>
<evidence type="ECO:0000259" key="14">
    <source>
        <dbReference type="PROSITE" id="PS01124"/>
    </source>
</evidence>
<keyword evidence="5" id="KW-0808">Transferase</keyword>
<evidence type="ECO:0000256" key="3">
    <source>
        <dbReference type="ARBA" id="ARBA00012000"/>
    </source>
</evidence>
<dbReference type="Pfam" id="PF06029">
    <property type="entry name" value="AlkA_N"/>
    <property type="match status" value="1"/>
</dbReference>
<dbReference type="CDD" id="cd00056">
    <property type="entry name" value="ENDO3c"/>
    <property type="match status" value="1"/>
</dbReference>
<protein>
    <recommendedName>
        <fullName evidence="3">DNA-3-methyladenine glycosylase II</fullName>
        <ecNumber evidence="3">3.2.2.21</ecNumber>
    </recommendedName>
</protein>
<evidence type="ECO:0000313" key="16">
    <source>
        <dbReference type="Proteomes" id="UP001501218"/>
    </source>
</evidence>
<sequence length="489" mass="52157">MLVRNDEALKAVAARDARFDGCFIHAVRSTGIYCRPSCPAPTPKPVNSEFYATAAAAQAAGYRACRRCLPDAVPGSPEWDLRADLAGRAMRLIGDGVVDREGVRGLAEQLGYSERQLTRVLTAELGAGPLGLARANRAHSARILIETTAIALTDVAFAAGFTSLRQFNDTIREVFDDTPSRMRAKAHRKVPNGSGAVRLRLPFRRPCDADGVLRFLGRRALAGLEDVSDGYSRALRLAHGPGIATLRPATDHVACTLRLTDLRDLGSAVSRLRRLLDLDADPIAVAEVLGADPALRGAVASRPGIRVPGAVDGLETAVRAVIGQQVSVAAARRTTEDLVAALGEPLPRPAGAVTTLFPSAEALAESDVPGPRRRADTVRAVAAAVAEGRLALHPGRDEAELRAELERIPGIGPWTSGYVAMRVLGAPDVLLTGDLVLRRGAQRLGIRPEELPARGERWSPWRSYAGVLLWQVADPAVSRSGPTLFEEES</sequence>
<evidence type="ECO:0000256" key="2">
    <source>
        <dbReference type="ARBA" id="ARBA00001947"/>
    </source>
</evidence>
<evidence type="ECO:0000256" key="5">
    <source>
        <dbReference type="ARBA" id="ARBA00022679"/>
    </source>
</evidence>
<dbReference type="Pfam" id="PF12833">
    <property type="entry name" value="HTH_18"/>
    <property type="match status" value="1"/>
</dbReference>
<dbReference type="InterPro" id="IPR009057">
    <property type="entry name" value="Homeodomain-like_sf"/>
</dbReference>
<dbReference type="SMART" id="SM00478">
    <property type="entry name" value="ENDO3c"/>
    <property type="match status" value="1"/>
</dbReference>
<evidence type="ECO:0000256" key="6">
    <source>
        <dbReference type="ARBA" id="ARBA00022723"/>
    </source>
</evidence>
<dbReference type="InterPro" id="IPR051912">
    <property type="entry name" value="Alkylbase_DNA_Glycosylase/TA"/>
</dbReference>
<dbReference type="SUPFAM" id="SSF46689">
    <property type="entry name" value="Homeodomain-like"/>
    <property type="match status" value="1"/>
</dbReference>
<dbReference type="Pfam" id="PF02805">
    <property type="entry name" value="Ada_Zn_binding"/>
    <property type="match status" value="1"/>
</dbReference>
<dbReference type="RefSeq" id="WP_344125825.1">
    <property type="nucleotide sequence ID" value="NZ_BAAARA010000001.1"/>
</dbReference>
<comment type="catalytic activity">
    <reaction evidence="1">
        <text>Hydrolysis of alkylated DNA, releasing 3-methyladenine, 3-methylguanine, 7-methylguanine and 7-methyladenine.</text>
        <dbReference type="EC" id="3.2.2.21"/>
    </reaction>
</comment>
<keyword evidence="11" id="KW-0010">Activator</keyword>
<keyword evidence="8" id="KW-0862">Zinc</keyword>
<dbReference type="InterPro" id="IPR037046">
    <property type="entry name" value="AlkA_N_sf"/>
</dbReference>
<evidence type="ECO:0000313" key="15">
    <source>
        <dbReference type="EMBL" id="GAA2332092.1"/>
    </source>
</evidence>
<evidence type="ECO:0000256" key="11">
    <source>
        <dbReference type="ARBA" id="ARBA00023159"/>
    </source>
</evidence>
<evidence type="ECO:0000256" key="12">
    <source>
        <dbReference type="ARBA" id="ARBA00023163"/>
    </source>
</evidence>
<evidence type="ECO:0000256" key="8">
    <source>
        <dbReference type="ARBA" id="ARBA00022833"/>
    </source>
</evidence>
<accession>A0ABP5SIR5</accession>
<dbReference type="EC" id="3.2.2.21" evidence="3"/>
<name>A0ABP5SIR5_9PSEU</name>
<feature type="domain" description="HTH araC/xylS-type" evidence="14">
    <location>
        <begin position="87"/>
        <end position="185"/>
    </location>
</feature>
<dbReference type="PANTHER" id="PTHR43003">
    <property type="entry name" value="DNA-3-METHYLADENINE GLYCOSYLASE"/>
    <property type="match status" value="1"/>
</dbReference>
<evidence type="ECO:0000256" key="13">
    <source>
        <dbReference type="ARBA" id="ARBA00023204"/>
    </source>
</evidence>
<dbReference type="InterPro" id="IPR018062">
    <property type="entry name" value="HTH_AraC-typ_CS"/>
</dbReference>
<dbReference type="PROSITE" id="PS00041">
    <property type="entry name" value="HTH_ARAC_FAMILY_1"/>
    <property type="match status" value="1"/>
</dbReference>
<dbReference type="InterPro" id="IPR003265">
    <property type="entry name" value="HhH-GPD_domain"/>
</dbReference>
<comment type="cofactor">
    <cofactor evidence="2">
        <name>Zn(2+)</name>
        <dbReference type="ChEBI" id="CHEBI:29105"/>
    </cofactor>
</comment>
<dbReference type="InterPro" id="IPR035451">
    <property type="entry name" value="Ada-like_dom_sf"/>
</dbReference>